<protein>
    <recommendedName>
        <fullName evidence="4">YjzC family protein</fullName>
    </recommendedName>
</protein>
<gene>
    <name evidence="2" type="ORF">J2736_004861</name>
</gene>
<dbReference type="EMBL" id="JAVDSB010000011">
    <property type="protein sequence ID" value="MDR6553654.1"/>
    <property type="molecule type" value="Genomic_DNA"/>
</dbReference>
<feature type="compositionally biased region" description="Basic and acidic residues" evidence="1">
    <location>
        <begin position="15"/>
        <end position="27"/>
    </location>
</feature>
<evidence type="ECO:0000313" key="2">
    <source>
        <dbReference type="EMBL" id="MDR6553654.1"/>
    </source>
</evidence>
<evidence type="ECO:0000256" key="1">
    <source>
        <dbReference type="SAM" id="MobiDB-lite"/>
    </source>
</evidence>
<proteinExistence type="predicted"/>
<accession>A0ABU1P281</accession>
<reference evidence="2 3" key="1">
    <citation type="submission" date="2023-07" db="EMBL/GenBank/DDBJ databases">
        <title>Sorghum-associated microbial communities from plants grown in Nebraska, USA.</title>
        <authorList>
            <person name="Schachtman D."/>
        </authorList>
    </citation>
    <scope>NUCLEOTIDE SEQUENCE [LARGE SCALE GENOMIC DNA]</scope>
    <source>
        <strain evidence="2 3">CC258</strain>
    </source>
</reference>
<sequence>MANASNANHQHRTHDKVTETGRYRDADGQSVELVAGQTFPPCPKTGESTVWHHA</sequence>
<dbReference type="Proteomes" id="UP001267290">
    <property type="component" value="Unassembled WGS sequence"/>
</dbReference>
<feature type="region of interest" description="Disordered" evidence="1">
    <location>
        <begin position="1"/>
        <end position="54"/>
    </location>
</feature>
<organism evidence="2 3">
    <name type="scientific">Paenibacillus qinlingensis</name>
    <dbReference type="NCBI Taxonomy" id="1837343"/>
    <lineage>
        <taxon>Bacteria</taxon>
        <taxon>Bacillati</taxon>
        <taxon>Bacillota</taxon>
        <taxon>Bacilli</taxon>
        <taxon>Bacillales</taxon>
        <taxon>Paenibacillaceae</taxon>
        <taxon>Paenibacillus</taxon>
    </lineage>
</organism>
<evidence type="ECO:0000313" key="3">
    <source>
        <dbReference type="Proteomes" id="UP001267290"/>
    </source>
</evidence>
<evidence type="ECO:0008006" key="4">
    <source>
        <dbReference type="Google" id="ProtNLM"/>
    </source>
</evidence>
<dbReference type="RefSeq" id="WP_310501110.1">
    <property type="nucleotide sequence ID" value="NZ_JAVDSB010000011.1"/>
</dbReference>
<comment type="caution">
    <text evidence="2">The sequence shown here is derived from an EMBL/GenBank/DDBJ whole genome shotgun (WGS) entry which is preliminary data.</text>
</comment>
<name>A0ABU1P281_9BACL</name>
<keyword evidence="3" id="KW-1185">Reference proteome</keyword>